<keyword evidence="6" id="KW-0239">DNA-directed DNA polymerase</keyword>
<keyword evidence="7" id="KW-0238">DNA-binding</keyword>
<keyword evidence="4" id="KW-0548">Nucleotidyltransferase</keyword>
<dbReference type="PANTHER" id="PTHR33568:SF3">
    <property type="entry name" value="DNA-DIRECTED DNA POLYMERASE"/>
    <property type="match status" value="1"/>
</dbReference>
<evidence type="ECO:0000256" key="5">
    <source>
        <dbReference type="ARBA" id="ARBA00022705"/>
    </source>
</evidence>
<evidence type="ECO:0000256" key="1">
    <source>
        <dbReference type="ARBA" id="ARBA00005755"/>
    </source>
</evidence>
<dbReference type="PANTHER" id="PTHR33568">
    <property type="entry name" value="DNA POLYMERASE"/>
    <property type="match status" value="1"/>
</dbReference>
<feature type="domain" description="DNA-directed DNA polymerase family B mitochondria/virus" evidence="9">
    <location>
        <begin position="519"/>
        <end position="699"/>
    </location>
</feature>
<evidence type="ECO:0000256" key="8">
    <source>
        <dbReference type="ARBA" id="ARBA00049244"/>
    </source>
</evidence>
<evidence type="ECO:0000259" key="9">
    <source>
        <dbReference type="Pfam" id="PF03175"/>
    </source>
</evidence>
<evidence type="ECO:0000256" key="4">
    <source>
        <dbReference type="ARBA" id="ARBA00022695"/>
    </source>
</evidence>
<evidence type="ECO:0000256" key="6">
    <source>
        <dbReference type="ARBA" id="ARBA00022932"/>
    </source>
</evidence>
<protein>
    <recommendedName>
        <fullName evidence="2">DNA-directed DNA polymerase</fullName>
        <ecNumber evidence="2">2.7.7.7</ecNumber>
    </recommendedName>
</protein>
<dbReference type="SUPFAM" id="SSF56672">
    <property type="entry name" value="DNA/RNA polymerases"/>
    <property type="match status" value="1"/>
</dbReference>
<dbReference type="InterPro" id="IPR012337">
    <property type="entry name" value="RNaseH-like_sf"/>
</dbReference>
<evidence type="ECO:0000313" key="10">
    <source>
        <dbReference type="EMBL" id="CAH3199085.1"/>
    </source>
</evidence>
<sequence>LNDSAEEAACLEALQAAEADPLPLEFELIPHVDRRVRKFGLHRRVFTTRLVQRGGALRPELIPRDQLPSLLEQALQIAIQRQVLDQPGVHENDHLMINMSSNRLQHAYQSSRVRVRDWLQDTEPAQMMLQQMSNILNSNENFAIDDSFHIEVSHIRDSGVGSGSRGQRPGTRPIEQLLKNKTSVVRIENNDDLCCARALVTAKTYRDWGSRDDQYLHIRKGGPLQEQLARQLHRRARVPEGPCGLGELNLFQIVLADYQIVVVSADHGYQIIFKGPRQPEDKLLCLLKVQDHYHVCHSLSGFFGKAYFCLDCEKSFNSNDLQHHRCPGRKCASCHQAHCRDFSTAAGPAAVLCRDCKRFFFGADCLLNHQTHTSAGRVAPVPQASLCSTHKRCPNCQVLCKGSAVQRHKCGYGKCPSCKEQVPTDTHRCYIQPIVEQARPIANLREETEPDETTNVLPHPLFLYFDIEARQETGEHVANLLCAETSESHEQFTFRGESCIEAFLDWAQTLTRPPNSPVKRQVICLAHNFKGYDSYFILEQCYKQYVKPDQLVNGAKILSLSLAGLRFLDSLSFLPMPLAAFPKAFGLQELKKGFFPHFFNTQDHQDYVGPIPAQDYYDPQGMSPARKEEFCKWHAERRAEHYEFHFQEELLSYCQSDVRLLKEGCTKFAAEFEQLAGFNPFEHCVTIASACNRFFRKHFTVLPPYGLYLPVLPYRAQGKLLFPLCRACVEAELVKPLLERSSRCSHTDAERALTGTWCTIELKEALAQGYDVLQVHEIWHFPHTSTQLFAQYINTFLKIKQEADGWPASVGTDELKRQEYIAAYLEHEGVQLEYAQIEKNPAKRALAKLMLNSFWGKFGQASNKSQVEAISSPAKFHQLLNQDDVDIHAIRVVNEEMLEIVYNKITEATPIQPHVNIFIAAFTTAHARLHLYRRALFLLQPQQVLYMDTDSIIYKHAPGQPTLETGAYLGQFKNELDEGDTIIEFATAGPKNYGYVTRQGKIECKVRGFSLNARGQEQLNFDILKRNVLDELRHPQAQARSIPIFNPHKIVRDDTTKRLQTRTEIKRYQLVASKRVVDPSTFHSYPYGFTPAPQD</sequence>
<gene>
    <name evidence="10" type="ORF">PEVE_00038292</name>
</gene>
<dbReference type="Pfam" id="PF03175">
    <property type="entry name" value="DNA_pol_B_2"/>
    <property type="match status" value="2"/>
</dbReference>
<dbReference type="InterPro" id="IPR043502">
    <property type="entry name" value="DNA/RNA_pol_sf"/>
</dbReference>
<dbReference type="Gene3D" id="1.10.287.690">
    <property type="entry name" value="Helix hairpin bin"/>
    <property type="match status" value="1"/>
</dbReference>
<dbReference type="EMBL" id="CALNXI010006453">
    <property type="protein sequence ID" value="CAH3199085.1"/>
    <property type="molecule type" value="Genomic_DNA"/>
</dbReference>
<name>A0ABN8T449_9CNID</name>
<keyword evidence="3" id="KW-0808">Transferase</keyword>
<evidence type="ECO:0000313" key="11">
    <source>
        <dbReference type="Proteomes" id="UP001159427"/>
    </source>
</evidence>
<dbReference type="Gene3D" id="3.30.420.10">
    <property type="entry name" value="Ribonuclease H-like superfamily/Ribonuclease H"/>
    <property type="match status" value="1"/>
</dbReference>
<comment type="caution">
    <text evidence="10">The sequence shown here is derived from an EMBL/GenBank/DDBJ whole genome shotgun (WGS) entry which is preliminary data.</text>
</comment>
<proteinExistence type="inferred from homology"/>
<dbReference type="Gene3D" id="3.90.1600.10">
    <property type="entry name" value="Palm domain of DNA polymerase"/>
    <property type="match status" value="1"/>
</dbReference>
<dbReference type="InterPro" id="IPR023211">
    <property type="entry name" value="DNA_pol_palm_dom_sf"/>
</dbReference>
<dbReference type="InterPro" id="IPR004868">
    <property type="entry name" value="DNA-dir_DNA_pol_B_mt/vir"/>
</dbReference>
<feature type="domain" description="DNA-directed DNA polymerase family B mitochondria/virus" evidence="9">
    <location>
        <begin position="835"/>
        <end position="930"/>
    </location>
</feature>
<accession>A0ABN8T449</accession>
<dbReference type="InterPro" id="IPR036397">
    <property type="entry name" value="RNaseH_sf"/>
</dbReference>
<feature type="non-terminal residue" evidence="10">
    <location>
        <position position="1"/>
    </location>
</feature>
<organism evidence="10 11">
    <name type="scientific">Porites evermanni</name>
    <dbReference type="NCBI Taxonomy" id="104178"/>
    <lineage>
        <taxon>Eukaryota</taxon>
        <taxon>Metazoa</taxon>
        <taxon>Cnidaria</taxon>
        <taxon>Anthozoa</taxon>
        <taxon>Hexacorallia</taxon>
        <taxon>Scleractinia</taxon>
        <taxon>Fungiina</taxon>
        <taxon>Poritidae</taxon>
        <taxon>Porites</taxon>
    </lineage>
</organism>
<comment type="catalytic activity">
    <reaction evidence="8">
        <text>DNA(n) + a 2'-deoxyribonucleoside 5'-triphosphate = DNA(n+1) + diphosphate</text>
        <dbReference type="Rhea" id="RHEA:22508"/>
        <dbReference type="Rhea" id="RHEA-COMP:17339"/>
        <dbReference type="Rhea" id="RHEA-COMP:17340"/>
        <dbReference type="ChEBI" id="CHEBI:33019"/>
        <dbReference type="ChEBI" id="CHEBI:61560"/>
        <dbReference type="ChEBI" id="CHEBI:173112"/>
        <dbReference type="EC" id="2.7.7.7"/>
    </reaction>
</comment>
<comment type="similarity">
    <text evidence="1">Belongs to the DNA polymerase type-B family.</text>
</comment>
<evidence type="ECO:0000256" key="3">
    <source>
        <dbReference type="ARBA" id="ARBA00022679"/>
    </source>
</evidence>
<reference evidence="10 11" key="1">
    <citation type="submission" date="2022-05" db="EMBL/GenBank/DDBJ databases">
        <authorList>
            <consortium name="Genoscope - CEA"/>
            <person name="William W."/>
        </authorList>
    </citation>
    <scope>NUCLEOTIDE SEQUENCE [LARGE SCALE GENOMIC DNA]</scope>
</reference>
<dbReference type="Proteomes" id="UP001159427">
    <property type="component" value="Unassembled WGS sequence"/>
</dbReference>
<keyword evidence="5" id="KW-0235">DNA replication</keyword>
<dbReference type="SUPFAM" id="SSF53098">
    <property type="entry name" value="Ribonuclease H-like"/>
    <property type="match status" value="1"/>
</dbReference>
<evidence type="ECO:0000256" key="2">
    <source>
        <dbReference type="ARBA" id="ARBA00012417"/>
    </source>
</evidence>
<keyword evidence="11" id="KW-1185">Reference proteome</keyword>
<dbReference type="EC" id="2.7.7.7" evidence="2"/>
<evidence type="ECO:0000256" key="7">
    <source>
        <dbReference type="ARBA" id="ARBA00023125"/>
    </source>
</evidence>